<dbReference type="RefSeq" id="WP_110266508.1">
    <property type="nucleotide sequence ID" value="NZ_CAWNXA010000011.1"/>
</dbReference>
<comment type="caution">
    <text evidence="13">The sequence shown here is derived from an EMBL/GenBank/DDBJ whole genome shotgun (WGS) entry which is preliminary data.</text>
</comment>
<dbReference type="GO" id="GO:0005886">
    <property type="term" value="C:plasma membrane"/>
    <property type="evidence" value="ECO:0007669"/>
    <property type="project" value="UniProtKB-SubCell"/>
</dbReference>
<evidence type="ECO:0000256" key="10">
    <source>
        <dbReference type="SAM" id="Phobius"/>
    </source>
</evidence>
<protein>
    <submittedName>
        <fullName evidence="13">Putative hemolysin</fullName>
    </submittedName>
</protein>
<dbReference type="Pfam" id="PF03471">
    <property type="entry name" value="CorC_HlyC"/>
    <property type="match status" value="1"/>
</dbReference>
<keyword evidence="3 9" id="KW-0812">Transmembrane</keyword>
<feature type="domain" description="CNNM transmembrane" evidence="12">
    <location>
        <begin position="1"/>
        <end position="197"/>
    </location>
</feature>
<keyword evidence="4" id="KW-0677">Repeat</keyword>
<keyword evidence="5 9" id="KW-1133">Transmembrane helix</keyword>
<dbReference type="InterPro" id="IPR036318">
    <property type="entry name" value="FAD-bd_PCMH-like_sf"/>
</dbReference>
<feature type="domain" description="CBS" evidence="11">
    <location>
        <begin position="216"/>
        <end position="275"/>
    </location>
</feature>
<proteinExistence type="predicted"/>
<dbReference type="InterPro" id="IPR005170">
    <property type="entry name" value="Transptr-assoc_dom"/>
</dbReference>
<dbReference type="CDD" id="cd04590">
    <property type="entry name" value="CBS_pair_CorC_HlyC_assoc"/>
    <property type="match status" value="1"/>
</dbReference>
<dbReference type="EMBL" id="QICN01000011">
    <property type="protein sequence ID" value="PXV64966.1"/>
    <property type="molecule type" value="Genomic_DNA"/>
</dbReference>
<dbReference type="AlphaFoldDB" id="A0A318E219"/>
<keyword evidence="2" id="KW-1003">Cell membrane</keyword>
<evidence type="ECO:0000259" key="11">
    <source>
        <dbReference type="PROSITE" id="PS51371"/>
    </source>
</evidence>
<evidence type="ECO:0000256" key="5">
    <source>
        <dbReference type="ARBA" id="ARBA00022989"/>
    </source>
</evidence>
<feature type="transmembrane region" description="Helical" evidence="10">
    <location>
        <begin position="6"/>
        <end position="28"/>
    </location>
</feature>
<dbReference type="InterPro" id="IPR000644">
    <property type="entry name" value="CBS_dom"/>
</dbReference>
<keyword evidence="7 9" id="KW-0472">Membrane</keyword>
<evidence type="ECO:0000313" key="14">
    <source>
        <dbReference type="Proteomes" id="UP000248330"/>
    </source>
</evidence>
<evidence type="ECO:0000259" key="12">
    <source>
        <dbReference type="PROSITE" id="PS51846"/>
    </source>
</evidence>
<dbReference type="PROSITE" id="PS51371">
    <property type="entry name" value="CBS"/>
    <property type="match status" value="2"/>
</dbReference>
<evidence type="ECO:0000256" key="6">
    <source>
        <dbReference type="ARBA" id="ARBA00023122"/>
    </source>
</evidence>
<evidence type="ECO:0000256" key="8">
    <source>
        <dbReference type="PROSITE-ProRule" id="PRU00703"/>
    </source>
</evidence>
<dbReference type="Pfam" id="PF01595">
    <property type="entry name" value="CNNM"/>
    <property type="match status" value="1"/>
</dbReference>
<dbReference type="SUPFAM" id="SSF54631">
    <property type="entry name" value="CBS-domain pair"/>
    <property type="match status" value="1"/>
</dbReference>
<dbReference type="OrthoDB" id="9797674at2"/>
<dbReference type="PANTHER" id="PTHR43099:SF5">
    <property type="entry name" value="HLYC_CORC FAMILY TRANSPORTER"/>
    <property type="match status" value="1"/>
</dbReference>
<gene>
    <name evidence="13" type="ORF">C8D93_111138</name>
</gene>
<evidence type="ECO:0000256" key="1">
    <source>
        <dbReference type="ARBA" id="ARBA00004651"/>
    </source>
</evidence>
<dbReference type="Pfam" id="PF00571">
    <property type="entry name" value="CBS"/>
    <property type="match status" value="2"/>
</dbReference>
<feature type="transmembrane region" description="Helical" evidence="10">
    <location>
        <begin position="101"/>
        <end position="121"/>
    </location>
</feature>
<dbReference type="Proteomes" id="UP000248330">
    <property type="component" value="Unassembled WGS sequence"/>
</dbReference>
<accession>A0A318E219</accession>
<dbReference type="PROSITE" id="PS51846">
    <property type="entry name" value="CNNM"/>
    <property type="match status" value="1"/>
</dbReference>
<dbReference type="InterPro" id="IPR046342">
    <property type="entry name" value="CBS_dom_sf"/>
</dbReference>
<name>A0A318E219_9GAMM</name>
<dbReference type="InterPro" id="IPR002550">
    <property type="entry name" value="CNNM"/>
</dbReference>
<dbReference type="GO" id="GO:0050660">
    <property type="term" value="F:flavin adenine dinucleotide binding"/>
    <property type="evidence" value="ECO:0007669"/>
    <property type="project" value="InterPro"/>
</dbReference>
<dbReference type="InterPro" id="IPR016169">
    <property type="entry name" value="FAD-bd_PCMH_sub2"/>
</dbReference>
<feature type="transmembrane region" description="Helical" evidence="10">
    <location>
        <begin position="57"/>
        <end position="81"/>
    </location>
</feature>
<feature type="domain" description="CBS" evidence="11">
    <location>
        <begin position="281"/>
        <end position="339"/>
    </location>
</feature>
<evidence type="ECO:0000256" key="2">
    <source>
        <dbReference type="ARBA" id="ARBA00022475"/>
    </source>
</evidence>
<evidence type="ECO:0000256" key="3">
    <source>
        <dbReference type="ARBA" id="ARBA00022692"/>
    </source>
</evidence>
<evidence type="ECO:0000313" key="13">
    <source>
        <dbReference type="EMBL" id="PXV64966.1"/>
    </source>
</evidence>
<reference evidence="13 14" key="1">
    <citation type="submission" date="2018-04" db="EMBL/GenBank/DDBJ databases">
        <title>Genomic Encyclopedia of Type Strains, Phase IV (KMG-IV): sequencing the most valuable type-strain genomes for metagenomic binning, comparative biology and taxonomic classification.</title>
        <authorList>
            <person name="Goeker M."/>
        </authorList>
    </citation>
    <scope>NUCLEOTIDE SEQUENCE [LARGE SCALE GENOMIC DNA]</scope>
    <source>
        <strain evidence="13 14">DSM 104150</strain>
    </source>
</reference>
<dbReference type="Gene3D" id="3.30.465.10">
    <property type="match status" value="1"/>
</dbReference>
<evidence type="ECO:0000256" key="7">
    <source>
        <dbReference type="ARBA" id="ARBA00023136"/>
    </source>
</evidence>
<organism evidence="13 14">
    <name type="scientific">Sinimarinibacterium flocculans</name>
    <dbReference type="NCBI Taxonomy" id="985250"/>
    <lineage>
        <taxon>Bacteria</taxon>
        <taxon>Pseudomonadati</taxon>
        <taxon>Pseudomonadota</taxon>
        <taxon>Gammaproteobacteria</taxon>
        <taxon>Nevskiales</taxon>
        <taxon>Nevskiaceae</taxon>
        <taxon>Sinimarinibacterium</taxon>
    </lineage>
</organism>
<keyword evidence="6 8" id="KW-0129">CBS domain</keyword>
<dbReference type="InterPro" id="IPR051676">
    <property type="entry name" value="UPF0053_domain"/>
</dbReference>
<evidence type="ECO:0000256" key="4">
    <source>
        <dbReference type="ARBA" id="ARBA00022737"/>
    </source>
</evidence>
<dbReference type="SUPFAM" id="SSF56176">
    <property type="entry name" value="FAD-binding/transporter-associated domain-like"/>
    <property type="match status" value="1"/>
</dbReference>
<sequence>MIFNLSVVALLIVLNGVLAMSELAVVSARTARLQAMQRRGVRGARTALELRAHPGRFLSTVQVGITLVGVFAGAFSGATLAEPLSRVFVELGWRERFADDLALAVVVAGVTYLSLIVGELVPKQIALRSPERVAALVARPMLWLARLARPLVWLLEVSSGVVLRLMPKRDGDARVTDEEIHALVAEAASSGVVEPEERTMIAAVMRLADRSVRALMTPRKALEWVDLDDPLEVQLATLRQSRHTKLVVARGDIDHFVGVISSKRIVDALIDGADRIVPAVHVEDALVVPETIDALDMIPKLKRSSLRAAIVVDEFGSLQGLVTVTDVLAAIAGEFLEDGAPGPGILARDDGSWLVDGELDVRELADTLHVPLPDEHDYETAAGLVLALLGHLPRIGETVELDDWLFEVIDLDGRRVDKLLLTRRAAEDPPR</sequence>
<evidence type="ECO:0000256" key="9">
    <source>
        <dbReference type="PROSITE-ProRule" id="PRU01193"/>
    </source>
</evidence>
<keyword evidence="14" id="KW-1185">Reference proteome</keyword>
<dbReference type="SMART" id="SM00116">
    <property type="entry name" value="CBS"/>
    <property type="match status" value="2"/>
</dbReference>
<dbReference type="SMART" id="SM01091">
    <property type="entry name" value="CorC_HlyC"/>
    <property type="match status" value="1"/>
</dbReference>
<comment type="subcellular location">
    <subcellularLocation>
        <location evidence="1">Cell membrane</location>
        <topology evidence="1">Multi-pass membrane protein</topology>
    </subcellularLocation>
</comment>
<dbReference type="PANTHER" id="PTHR43099">
    <property type="entry name" value="UPF0053 PROTEIN YRKA"/>
    <property type="match status" value="1"/>
</dbReference>
<dbReference type="InterPro" id="IPR044751">
    <property type="entry name" value="Ion_transp-like_CBS"/>
</dbReference>
<dbReference type="Gene3D" id="3.10.580.10">
    <property type="entry name" value="CBS-domain"/>
    <property type="match status" value="1"/>
</dbReference>